<evidence type="ECO:0000313" key="1">
    <source>
        <dbReference type="EMBL" id="RLT81943.1"/>
    </source>
</evidence>
<evidence type="ECO:0000313" key="2">
    <source>
        <dbReference type="Proteomes" id="UP000267159"/>
    </source>
</evidence>
<organism evidence="1 2">
    <name type="scientific">Bacteroides acidifaciens</name>
    <dbReference type="NCBI Taxonomy" id="85831"/>
    <lineage>
        <taxon>Bacteria</taxon>
        <taxon>Pseudomonadati</taxon>
        <taxon>Bacteroidota</taxon>
        <taxon>Bacteroidia</taxon>
        <taxon>Bacteroidales</taxon>
        <taxon>Bacteroidaceae</taxon>
        <taxon>Bacteroides</taxon>
    </lineage>
</organism>
<dbReference type="AlphaFoldDB" id="A0A3L8AH06"/>
<name>A0A3L8AH06_9BACE</name>
<reference evidence="1 2" key="1">
    <citation type="submission" date="2018-09" db="EMBL/GenBank/DDBJ databases">
        <title>Murine metabolic-syndrome-specific gut microbial biobank.</title>
        <authorList>
            <person name="Liu C."/>
        </authorList>
    </citation>
    <scope>NUCLEOTIDE SEQUENCE [LARGE SCALE GENOMIC DNA]</scope>
    <source>
        <strain evidence="1 2">0.1X-D8-26</strain>
    </source>
</reference>
<protein>
    <submittedName>
        <fullName evidence="1">Uncharacterized protein</fullName>
    </submittedName>
</protein>
<comment type="caution">
    <text evidence="1">The sequence shown here is derived from an EMBL/GenBank/DDBJ whole genome shotgun (WGS) entry which is preliminary data.</text>
</comment>
<gene>
    <name evidence="1" type="ORF">D7Y07_00850</name>
</gene>
<dbReference type="RefSeq" id="WP_121765105.1">
    <property type="nucleotide sequence ID" value="NZ_RAZM01000001.1"/>
</dbReference>
<accession>A0A3L8AH06</accession>
<dbReference type="EMBL" id="RAZM01000001">
    <property type="protein sequence ID" value="RLT81943.1"/>
    <property type="molecule type" value="Genomic_DNA"/>
</dbReference>
<sequence length="174" mass="19903">MKKFISSISTDKKQSERLIALGVKPETADMVYHYTKSKVPALKWELKPAPPTLRGKFWTPNRIAKLALPFHKHPDGTPMTGEEVFDEIWGRDIPAWSLSRLLEMLPNEVPDPKPGFEAHHPELIKHASGYNLSIRRYTADCLVGTHIEDSPIECCVSMIGWLIKNNHFNKEYLK</sequence>
<proteinExistence type="predicted"/>
<dbReference type="Proteomes" id="UP000267159">
    <property type="component" value="Unassembled WGS sequence"/>
</dbReference>